<dbReference type="PROSITE" id="PS51318">
    <property type="entry name" value="TAT"/>
    <property type="match status" value="1"/>
</dbReference>
<organism evidence="5 6">
    <name type="scientific">Flexivirga aerilata</name>
    <dbReference type="NCBI Taxonomy" id="1656889"/>
    <lineage>
        <taxon>Bacteria</taxon>
        <taxon>Bacillati</taxon>
        <taxon>Actinomycetota</taxon>
        <taxon>Actinomycetes</taxon>
        <taxon>Micrococcales</taxon>
        <taxon>Dermacoccaceae</taxon>
        <taxon>Flexivirga</taxon>
    </lineage>
</organism>
<proteinExistence type="predicted"/>
<keyword evidence="2" id="KW-0812">Transmembrane</keyword>
<sequence length="345" mass="33431">MPAFTRRLAATCAAAGAVTLSAGAFALASAPSAHAAEINKDMSFGCNAYLGTGPSPYQVWYKPGAPGAGADNQAPFPVSISATAPDAIYAGQSYSTSIAAKVSIPAGLSNATRELLQGKSIAGTSTATVIGVVNGTEKQTITGKLNIPSTPVPTAKDSQIVTTATGSASGLSAKTSGELVISAPGFTAQTVVTKADGSTSDVFLDCSAQGSDVVGTLTVLPAQTTSPTTTPTSTPTTTKPTTTPTGTGTTTPTGTGTTTPTGTGTTTPTGTGTGTTTATGTGTTTATGTETATGPDTTTGPPIITDGGSDGTNANTSLIAGAGVAAAGVGVLAYGARRRLGSRRK</sequence>
<evidence type="ECO:0000259" key="4">
    <source>
        <dbReference type="Pfam" id="PF20611"/>
    </source>
</evidence>
<evidence type="ECO:0000256" key="1">
    <source>
        <dbReference type="SAM" id="MobiDB-lite"/>
    </source>
</evidence>
<dbReference type="InterPro" id="IPR046542">
    <property type="entry name" value="DUF6801"/>
</dbReference>
<dbReference type="Proteomes" id="UP000557772">
    <property type="component" value="Unassembled WGS sequence"/>
</dbReference>
<dbReference type="InterPro" id="IPR006311">
    <property type="entry name" value="TAT_signal"/>
</dbReference>
<dbReference type="RefSeq" id="WP_171150725.1">
    <property type="nucleotide sequence ID" value="NZ_JABENB010000001.1"/>
</dbReference>
<name>A0A849AHR1_9MICO</name>
<evidence type="ECO:0000313" key="6">
    <source>
        <dbReference type="Proteomes" id="UP000557772"/>
    </source>
</evidence>
<feature type="chain" id="PRO_5032391351" description="DUF6801 domain-containing protein" evidence="3">
    <location>
        <begin position="36"/>
        <end position="345"/>
    </location>
</feature>
<dbReference type="Pfam" id="PF20611">
    <property type="entry name" value="DUF6801"/>
    <property type="match status" value="1"/>
</dbReference>
<dbReference type="AlphaFoldDB" id="A0A849AHR1"/>
<keyword evidence="2" id="KW-0472">Membrane</keyword>
<evidence type="ECO:0000256" key="3">
    <source>
        <dbReference type="SAM" id="SignalP"/>
    </source>
</evidence>
<feature type="transmembrane region" description="Helical" evidence="2">
    <location>
        <begin position="318"/>
        <end position="336"/>
    </location>
</feature>
<evidence type="ECO:0000256" key="2">
    <source>
        <dbReference type="SAM" id="Phobius"/>
    </source>
</evidence>
<dbReference type="EMBL" id="JABENB010000001">
    <property type="protein sequence ID" value="NNG37970.1"/>
    <property type="molecule type" value="Genomic_DNA"/>
</dbReference>
<evidence type="ECO:0000313" key="5">
    <source>
        <dbReference type="EMBL" id="NNG37970.1"/>
    </source>
</evidence>
<feature type="compositionally biased region" description="Low complexity" evidence="1">
    <location>
        <begin position="224"/>
        <end position="302"/>
    </location>
</feature>
<feature type="region of interest" description="Disordered" evidence="1">
    <location>
        <begin position="222"/>
        <end position="302"/>
    </location>
</feature>
<feature type="domain" description="DUF6801" evidence="4">
    <location>
        <begin position="69"/>
        <end position="212"/>
    </location>
</feature>
<comment type="caution">
    <text evidence="5">The sequence shown here is derived from an EMBL/GenBank/DDBJ whole genome shotgun (WGS) entry which is preliminary data.</text>
</comment>
<keyword evidence="2" id="KW-1133">Transmembrane helix</keyword>
<accession>A0A849AHR1</accession>
<feature type="signal peptide" evidence="3">
    <location>
        <begin position="1"/>
        <end position="35"/>
    </location>
</feature>
<keyword evidence="3" id="KW-0732">Signal</keyword>
<reference evidence="5 6" key="1">
    <citation type="submission" date="2020-05" db="EMBL/GenBank/DDBJ databases">
        <title>Flexivirga sp. ID2601S isolated from air conditioner.</title>
        <authorList>
            <person name="Kim D.H."/>
        </authorList>
    </citation>
    <scope>NUCLEOTIDE SEQUENCE [LARGE SCALE GENOMIC DNA]</scope>
    <source>
        <strain evidence="5 6">ID2601S</strain>
    </source>
</reference>
<keyword evidence="6" id="KW-1185">Reference proteome</keyword>
<protein>
    <recommendedName>
        <fullName evidence="4">DUF6801 domain-containing protein</fullName>
    </recommendedName>
</protein>
<gene>
    <name evidence="5" type="ORF">HJ588_01595</name>
</gene>